<name>A0A9Q0JNR3_9ROSI</name>
<dbReference type="OrthoDB" id="10265230at2759"/>
<protein>
    <submittedName>
        <fullName evidence="2">Uncharacterized protein</fullName>
    </submittedName>
</protein>
<comment type="caution">
    <text evidence="2">The sequence shown here is derived from an EMBL/GenBank/DDBJ whole genome shotgun (WGS) entry which is preliminary data.</text>
</comment>
<feature type="region of interest" description="Disordered" evidence="1">
    <location>
        <begin position="1"/>
        <end position="31"/>
    </location>
</feature>
<dbReference type="EMBL" id="JAKUCV010001116">
    <property type="protein sequence ID" value="KAJ4847622.1"/>
    <property type="molecule type" value="Genomic_DNA"/>
</dbReference>
<keyword evidence="3" id="KW-1185">Reference proteome</keyword>
<proteinExistence type="predicted"/>
<dbReference type="Proteomes" id="UP001141552">
    <property type="component" value="Unassembled WGS sequence"/>
</dbReference>
<evidence type="ECO:0000256" key="1">
    <source>
        <dbReference type="SAM" id="MobiDB-lite"/>
    </source>
</evidence>
<evidence type="ECO:0000313" key="3">
    <source>
        <dbReference type="Proteomes" id="UP001141552"/>
    </source>
</evidence>
<accession>A0A9Q0JNR3</accession>
<organism evidence="2 3">
    <name type="scientific">Turnera subulata</name>
    <dbReference type="NCBI Taxonomy" id="218843"/>
    <lineage>
        <taxon>Eukaryota</taxon>
        <taxon>Viridiplantae</taxon>
        <taxon>Streptophyta</taxon>
        <taxon>Embryophyta</taxon>
        <taxon>Tracheophyta</taxon>
        <taxon>Spermatophyta</taxon>
        <taxon>Magnoliopsida</taxon>
        <taxon>eudicotyledons</taxon>
        <taxon>Gunneridae</taxon>
        <taxon>Pentapetalae</taxon>
        <taxon>rosids</taxon>
        <taxon>fabids</taxon>
        <taxon>Malpighiales</taxon>
        <taxon>Passifloraceae</taxon>
        <taxon>Turnera</taxon>
    </lineage>
</organism>
<reference evidence="2" key="2">
    <citation type="journal article" date="2023" name="Plants (Basel)">
        <title>Annotation of the Turnera subulata (Passifloraceae) Draft Genome Reveals the S-Locus Evolved after the Divergence of Turneroideae from Passifloroideae in a Stepwise Manner.</title>
        <authorList>
            <person name="Henning P.M."/>
            <person name="Roalson E.H."/>
            <person name="Mir W."/>
            <person name="McCubbin A.G."/>
            <person name="Shore J.S."/>
        </authorList>
    </citation>
    <scope>NUCLEOTIDE SEQUENCE</scope>
    <source>
        <strain evidence="2">F60SS</strain>
    </source>
</reference>
<reference evidence="2" key="1">
    <citation type="submission" date="2022-02" db="EMBL/GenBank/DDBJ databases">
        <authorList>
            <person name="Henning P.M."/>
            <person name="McCubbin A.G."/>
            <person name="Shore J.S."/>
        </authorList>
    </citation>
    <scope>NUCLEOTIDE SEQUENCE</scope>
    <source>
        <strain evidence="2">F60SS</strain>
        <tissue evidence="2">Leaves</tissue>
    </source>
</reference>
<evidence type="ECO:0000313" key="2">
    <source>
        <dbReference type="EMBL" id="KAJ4847622.1"/>
    </source>
</evidence>
<dbReference type="AlphaFoldDB" id="A0A9Q0JNR3"/>
<sequence>MDILGPASRSVSNGHPNCIESTPPAGQGEESWPTVAQCVHDVLKDYPRLRLAHGMGGRDHYLQAYKSLFYLRVQVLLEGNQGFGILVSPVPVIRSVTQTGPSWSSIMLLLEANENNSFQLKQKVCLAANQPLCENKAAEDRVSVVGGHFTTAPDLPAKAYSDSSSNPATYYNPCLGCFSWVPSCWC</sequence>
<gene>
    <name evidence="2" type="ORF">Tsubulata_002728</name>
</gene>